<dbReference type="PANTHER" id="PTHR42718:SF42">
    <property type="entry name" value="EXPORT PROTEIN"/>
    <property type="match status" value="1"/>
</dbReference>
<organism evidence="10">
    <name type="scientific">Streptomyces sp. NBC_00003</name>
    <dbReference type="NCBI Taxonomy" id="2903608"/>
    <lineage>
        <taxon>Bacteria</taxon>
        <taxon>Bacillati</taxon>
        <taxon>Actinomycetota</taxon>
        <taxon>Actinomycetes</taxon>
        <taxon>Kitasatosporales</taxon>
        <taxon>Streptomycetaceae</taxon>
        <taxon>Streptomyces</taxon>
    </lineage>
</organism>
<feature type="transmembrane region" description="Helical" evidence="8">
    <location>
        <begin position="475"/>
        <end position="494"/>
    </location>
</feature>
<dbReference type="InterPro" id="IPR004638">
    <property type="entry name" value="EmrB-like"/>
</dbReference>
<evidence type="ECO:0000256" key="6">
    <source>
        <dbReference type="ARBA" id="ARBA00023136"/>
    </source>
</evidence>
<feature type="transmembrane region" description="Helical" evidence="8">
    <location>
        <begin position="299"/>
        <end position="320"/>
    </location>
</feature>
<keyword evidence="2" id="KW-0813">Transport</keyword>
<evidence type="ECO:0000256" key="4">
    <source>
        <dbReference type="ARBA" id="ARBA00022692"/>
    </source>
</evidence>
<dbReference type="InterPro" id="IPR011701">
    <property type="entry name" value="MFS"/>
</dbReference>
<dbReference type="Pfam" id="PF07690">
    <property type="entry name" value="MFS_1"/>
    <property type="match status" value="1"/>
</dbReference>
<dbReference type="InterPro" id="IPR036259">
    <property type="entry name" value="MFS_trans_sf"/>
</dbReference>
<keyword evidence="4 8" id="KW-0812">Transmembrane</keyword>
<feature type="transmembrane region" description="Helical" evidence="8">
    <location>
        <begin position="327"/>
        <end position="346"/>
    </location>
</feature>
<feature type="transmembrane region" description="Helical" evidence="8">
    <location>
        <begin position="74"/>
        <end position="97"/>
    </location>
</feature>
<dbReference type="SUPFAM" id="SSF103473">
    <property type="entry name" value="MFS general substrate transporter"/>
    <property type="match status" value="1"/>
</dbReference>
<accession>A0AAU2V748</accession>
<dbReference type="PANTHER" id="PTHR42718">
    <property type="entry name" value="MAJOR FACILITATOR SUPERFAMILY MULTIDRUG TRANSPORTER MFSC"/>
    <property type="match status" value="1"/>
</dbReference>
<dbReference type="GO" id="GO:0005886">
    <property type="term" value="C:plasma membrane"/>
    <property type="evidence" value="ECO:0007669"/>
    <property type="project" value="UniProtKB-SubCell"/>
</dbReference>
<evidence type="ECO:0000256" key="8">
    <source>
        <dbReference type="SAM" id="Phobius"/>
    </source>
</evidence>
<sequence>MRGHPWLTLTTLSIGAMMVSLDGMIVTVAQPAMQSDLGADLTGIQWVTNGYLLAVAALLITAGKMGDRFGHRKIFLIGVVGFTATSVAIGLSTQLGWVVALRVFQGAFGALMQPATLGLLRSAFPADRLNMPIAVRSAVIAASTAAGPVVGGLIVQKADWSWVFFLNVPLGVVVLCLGLSVLRGGRADGTRGRFDLAGTVVLAAALCSLVWGLTRVPDQGWSDPGTVVYLLVAAVLVCGFTWWQRRAEDPLVPLRIFRSARFSVGVVTMAVMGFVMVGAPFVLVFYLQNVLGLTPARSGVQVLGLTLLMIIGAPPTAMWISRSGPRTPVVLGLAVTAGAMVALSQLDAETSTLRMTVFFFVLGLGFSPIMIGGTKLVMSSAPVELAGVAGGMQQTAMQIGGSLGIASVGAIVASHAASALPRRLAEAHVTVASDQTKEAARAAAVGRPPELGASGAAQELLTRISHTVFLEGMQYALLVTAAVAAIGALAGLAAGPEKATATTPERTADRTPA</sequence>
<keyword evidence="6 8" id="KW-0472">Membrane</keyword>
<protein>
    <submittedName>
        <fullName evidence="10">MFS transporter</fullName>
    </submittedName>
</protein>
<evidence type="ECO:0000256" key="2">
    <source>
        <dbReference type="ARBA" id="ARBA00022448"/>
    </source>
</evidence>
<feature type="transmembrane region" description="Helical" evidence="8">
    <location>
        <begin position="44"/>
        <end position="62"/>
    </location>
</feature>
<feature type="transmembrane region" description="Helical" evidence="8">
    <location>
        <begin position="103"/>
        <end position="121"/>
    </location>
</feature>
<dbReference type="PROSITE" id="PS50850">
    <property type="entry name" value="MFS"/>
    <property type="match status" value="1"/>
</dbReference>
<evidence type="ECO:0000256" key="5">
    <source>
        <dbReference type="ARBA" id="ARBA00022989"/>
    </source>
</evidence>
<feature type="transmembrane region" description="Helical" evidence="8">
    <location>
        <begin position="264"/>
        <end position="287"/>
    </location>
</feature>
<evidence type="ECO:0000313" key="10">
    <source>
        <dbReference type="EMBL" id="WTW62554.1"/>
    </source>
</evidence>
<feature type="transmembrane region" description="Helical" evidence="8">
    <location>
        <begin position="133"/>
        <end position="154"/>
    </location>
</feature>
<comment type="subcellular location">
    <subcellularLocation>
        <location evidence="1">Cell membrane</location>
        <topology evidence="1">Multi-pass membrane protein</topology>
    </subcellularLocation>
</comment>
<evidence type="ECO:0000256" key="1">
    <source>
        <dbReference type="ARBA" id="ARBA00004651"/>
    </source>
</evidence>
<evidence type="ECO:0000256" key="3">
    <source>
        <dbReference type="ARBA" id="ARBA00022475"/>
    </source>
</evidence>
<dbReference type="Gene3D" id="1.20.1250.20">
    <property type="entry name" value="MFS general substrate transporter like domains"/>
    <property type="match status" value="1"/>
</dbReference>
<keyword evidence="5 8" id="KW-1133">Transmembrane helix</keyword>
<gene>
    <name evidence="10" type="ORF">OG549_18915</name>
</gene>
<dbReference type="AlphaFoldDB" id="A0AAU2V748"/>
<dbReference type="Gene3D" id="1.20.1720.10">
    <property type="entry name" value="Multidrug resistance protein D"/>
    <property type="match status" value="1"/>
</dbReference>
<dbReference type="InterPro" id="IPR020846">
    <property type="entry name" value="MFS_dom"/>
</dbReference>
<dbReference type="GO" id="GO:0046677">
    <property type="term" value="P:response to antibiotic"/>
    <property type="evidence" value="ECO:0007669"/>
    <property type="project" value="UniProtKB-KW"/>
</dbReference>
<feature type="domain" description="Major facilitator superfamily (MFS) profile" evidence="9">
    <location>
        <begin position="8"/>
        <end position="499"/>
    </location>
</feature>
<evidence type="ECO:0000256" key="7">
    <source>
        <dbReference type="ARBA" id="ARBA00023251"/>
    </source>
</evidence>
<reference evidence="10" key="1">
    <citation type="submission" date="2022-10" db="EMBL/GenBank/DDBJ databases">
        <title>The complete genomes of actinobacterial strains from the NBC collection.</title>
        <authorList>
            <person name="Joergensen T.S."/>
            <person name="Alvarez Arevalo M."/>
            <person name="Sterndorff E.B."/>
            <person name="Faurdal D."/>
            <person name="Vuksanovic O."/>
            <person name="Mourched A.-S."/>
            <person name="Charusanti P."/>
            <person name="Shaw S."/>
            <person name="Blin K."/>
            <person name="Weber T."/>
        </authorList>
    </citation>
    <scope>NUCLEOTIDE SEQUENCE</scope>
    <source>
        <strain evidence="10">NBC_00003</strain>
    </source>
</reference>
<dbReference type="GO" id="GO:0022857">
    <property type="term" value="F:transmembrane transporter activity"/>
    <property type="evidence" value="ECO:0007669"/>
    <property type="project" value="InterPro"/>
</dbReference>
<feature type="transmembrane region" description="Helical" evidence="8">
    <location>
        <begin position="352"/>
        <end position="371"/>
    </location>
</feature>
<keyword evidence="7" id="KW-0046">Antibiotic resistance</keyword>
<feature type="transmembrane region" description="Helical" evidence="8">
    <location>
        <begin position="226"/>
        <end position="243"/>
    </location>
</feature>
<feature type="transmembrane region" description="Helical" evidence="8">
    <location>
        <begin position="194"/>
        <end position="214"/>
    </location>
</feature>
<name>A0AAU2V748_9ACTN</name>
<keyword evidence="3" id="KW-1003">Cell membrane</keyword>
<dbReference type="EMBL" id="CP108318">
    <property type="protein sequence ID" value="WTW62554.1"/>
    <property type="molecule type" value="Genomic_DNA"/>
</dbReference>
<evidence type="ECO:0000259" key="9">
    <source>
        <dbReference type="PROSITE" id="PS50850"/>
    </source>
</evidence>
<dbReference type="CDD" id="cd17321">
    <property type="entry name" value="MFS_MMR_MDR_like"/>
    <property type="match status" value="1"/>
</dbReference>
<dbReference type="NCBIfam" id="TIGR00711">
    <property type="entry name" value="efflux_EmrB"/>
    <property type="match status" value="1"/>
</dbReference>
<proteinExistence type="predicted"/>
<feature type="transmembrane region" description="Helical" evidence="8">
    <location>
        <begin position="160"/>
        <end position="182"/>
    </location>
</feature>